<dbReference type="PROSITE" id="PS00636">
    <property type="entry name" value="DNAJ_1"/>
    <property type="match status" value="1"/>
</dbReference>
<dbReference type="CDD" id="cd10747">
    <property type="entry name" value="DnaJ_C"/>
    <property type="match status" value="1"/>
</dbReference>
<dbReference type="InterPro" id="IPR008971">
    <property type="entry name" value="HSP40/DnaJ_pept-bd"/>
</dbReference>
<dbReference type="InterPro" id="IPR051736">
    <property type="entry name" value="DnaJ-B11-like"/>
</dbReference>
<sequence>MKFHSSFLVSLLLVISQNVCQAEDDYYEILGIERSATSYEIKKAYRRKALKEHPDTNRDDPDATERFQRVNKAYEVLSDDDKRKAYDRCGVKCVEREGSMDHTDPFASFFGDFGFSFGGEDRGPRDTPKGGTITMDLLVTLEELYSGNFIEITRNKPVMKPASGTRKCNCRQEMVTRNLGPGRFQMIQQTVCDECPNVKMVNEERLLEVEVEIGMLDTQESIFFAEGEPHMDGDPGDLKLRIRTMPHPVFERRGDDLYTNITISLQDALTGFTIEIPHLDGHKVVVTREKVTWPGARIRKKGEGMPNYENNNQKGVLYITFDVEFPKQEFTDEEKESVRNLLKQDANNRVYNGLHGT</sequence>
<dbReference type="PRINTS" id="PR00625">
    <property type="entry name" value="JDOMAIN"/>
</dbReference>
<name>A0A2S0XV75_9DIPT</name>
<dbReference type="EMBL" id="MH001167">
    <property type="protein sequence ID" value="AWC26955.1"/>
    <property type="molecule type" value="mRNA"/>
</dbReference>
<keyword evidence="1 2" id="KW-0732">Signal</keyword>
<evidence type="ECO:0000313" key="4">
    <source>
        <dbReference type="EMBL" id="AWC26955.1"/>
    </source>
</evidence>
<dbReference type="GO" id="GO:0051787">
    <property type="term" value="F:misfolded protein binding"/>
    <property type="evidence" value="ECO:0007669"/>
    <property type="project" value="TreeGrafter"/>
</dbReference>
<keyword evidence="4" id="KW-0346">Stress response</keyword>
<dbReference type="PANTHER" id="PTHR44298">
    <property type="entry name" value="DNAJ HOMOLOG SUBFAMILY B MEMBER 11"/>
    <property type="match status" value="1"/>
</dbReference>
<proteinExistence type="evidence at transcript level"/>
<dbReference type="InterPro" id="IPR018253">
    <property type="entry name" value="DnaJ_domain_CS"/>
</dbReference>
<dbReference type="SMART" id="SM00271">
    <property type="entry name" value="DnaJ"/>
    <property type="match status" value="1"/>
</dbReference>
<dbReference type="PANTHER" id="PTHR44298:SF1">
    <property type="entry name" value="DNAJ HOMOLOG SUBFAMILY B MEMBER 11"/>
    <property type="match status" value="1"/>
</dbReference>
<dbReference type="GO" id="GO:0006457">
    <property type="term" value="P:protein folding"/>
    <property type="evidence" value="ECO:0007669"/>
    <property type="project" value="InterPro"/>
</dbReference>
<accession>A0A2S0XV75</accession>
<dbReference type="Gene3D" id="1.10.287.110">
    <property type="entry name" value="DnaJ domain"/>
    <property type="match status" value="1"/>
</dbReference>
<dbReference type="InterPro" id="IPR036869">
    <property type="entry name" value="J_dom_sf"/>
</dbReference>
<protein>
    <submittedName>
        <fullName evidence="4">Heat shock protein 40</fullName>
    </submittedName>
</protein>
<dbReference type="SUPFAM" id="SSF49493">
    <property type="entry name" value="HSP40/DnaJ peptide-binding domain"/>
    <property type="match status" value="2"/>
</dbReference>
<organism evidence="4">
    <name type="scientific">Sitodiplosis mosellana</name>
    <name type="common">orange wheat blossom midge</name>
    <dbReference type="NCBI Taxonomy" id="263140"/>
    <lineage>
        <taxon>Eukaryota</taxon>
        <taxon>Metazoa</taxon>
        <taxon>Ecdysozoa</taxon>
        <taxon>Arthropoda</taxon>
        <taxon>Hexapoda</taxon>
        <taxon>Insecta</taxon>
        <taxon>Pterygota</taxon>
        <taxon>Neoptera</taxon>
        <taxon>Endopterygota</taxon>
        <taxon>Diptera</taxon>
        <taxon>Nematocera</taxon>
        <taxon>Sciaroidea</taxon>
        <taxon>Cecidomyiidae</taxon>
        <taxon>Sitodiplosis</taxon>
    </lineage>
</organism>
<dbReference type="InterPro" id="IPR002939">
    <property type="entry name" value="DnaJ_C"/>
</dbReference>
<feature type="chain" id="PRO_5015584991" evidence="2">
    <location>
        <begin position="23"/>
        <end position="357"/>
    </location>
</feature>
<gene>
    <name evidence="4" type="primary">Hsp40</name>
</gene>
<dbReference type="PROSITE" id="PS50076">
    <property type="entry name" value="DNAJ_2"/>
    <property type="match status" value="1"/>
</dbReference>
<dbReference type="Pfam" id="PF01556">
    <property type="entry name" value="DnaJ_C"/>
    <property type="match status" value="1"/>
</dbReference>
<reference evidence="4" key="1">
    <citation type="submission" date="2018-02" db="EMBL/GenBank/DDBJ databases">
        <authorList>
            <person name="Cohen D.B."/>
            <person name="Kent A.D."/>
        </authorList>
    </citation>
    <scope>NUCLEOTIDE SEQUENCE</scope>
</reference>
<evidence type="ECO:0000256" key="1">
    <source>
        <dbReference type="ARBA" id="ARBA00022729"/>
    </source>
</evidence>
<dbReference type="SUPFAM" id="SSF46565">
    <property type="entry name" value="Chaperone J-domain"/>
    <property type="match status" value="1"/>
</dbReference>
<evidence type="ECO:0000256" key="2">
    <source>
        <dbReference type="SAM" id="SignalP"/>
    </source>
</evidence>
<dbReference type="CDD" id="cd06257">
    <property type="entry name" value="DnaJ"/>
    <property type="match status" value="1"/>
</dbReference>
<dbReference type="GO" id="GO:0005783">
    <property type="term" value="C:endoplasmic reticulum"/>
    <property type="evidence" value="ECO:0007669"/>
    <property type="project" value="TreeGrafter"/>
</dbReference>
<dbReference type="Pfam" id="PF00226">
    <property type="entry name" value="DnaJ"/>
    <property type="match status" value="1"/>
</dbReference>
<dbReference type="Gene3D" id="2.60.260.20">
    <property type="entry name" value="Urease metallochaperone UreE, N-terminal domain"/>
    <property type="match status" value="2"/>
</dbReference>
<dbReference type="AlphaFoldDB" id="A0A2S0XV75"/>
<feature type="domain" description="J" evidence="3">
    <location>
        <begin position="25"/>
        <end position="90"/>
    </location>
</feature>
<dbReference type="InterPro" id="IPR001623">
    <property type="entry name" value="DnaJ_domain"/>
</dbReference>
<evidence type="ECO:0000259" key="3">
    <source>
        <dbReference type="PROSITE" id="PS50076"/>
    </source>
</evidence>
<dbReference type="GO" id="GO:0051082">
    <property type="term" value="F:unfolded protein binding"/>
    <property type="evidence" value="ECO:0007669"/>
    <property type="project" value="InterPro"/>
</dbReference>
<dbReference type="FunFam" id="2.60.260.20:FF:000013">
    <property type="entry name" value="DnaJ subfamily B member 11"/>
    <property type="match status" value="1"/>
</dbReference>
<feature type="signal peptide" evidence="2">
    <location>
        <begin position="1"/>
        <end position="22"/>
    </location>
</feature>